<dbReference type="PRINTS" id="PR00039">
    <property type="entry name" value="HTHLYSR"/>
</dbReference>
<dbReference type="SUPFAM" id="SSF53850">
    <property type="entry name" value="Periplasmic binding protein-like II"/>
    <property type="match status" value="1"/>
</dbReference>
<dbReference type="PROSITE" id="PS50931">
    <property type="entry name" value="HTH_LYSR"/>
    <property type="match status" value="1"/>
</dbReference>
<dbReference type="Pfam" id="PF00126">
    <property type="entry name" value="HTH_1"/>
    <property type="match status" value="1"/>
</dbReference>
<protein>
    <submittedName>
        <fullName evidence="6">DNA-binding transcriptional regulator, LysR family</fullName>
    </submittedName>
</protein>
<sequence>MKRMPLPPLNSLRAAEAIGRNGTLLRTADELNVTPGAVSQQLKTLEQFLGLELFARTDKGMIPTEAGQRLLPGLSDAFTRIRDSIAAATRQDENVLTVTTGVIFAGKWLVPRLGRFRDRHPEIDIRISTDNRLTSFDRDDVDIGVRFGRGGWEGLRAHKLLEQQMLPVCAPSLKDRFREPADIARGPRIVDRLSFFAWQDWLDAAGTDEPLSGQEITFSDGYLALEAAMAGHGAMLGWPVIIQDALRNGDLIEPFKICAPTPYAYWLVSSESRWNRPTVRAFRNWIIEEVKSFASQTD</sequence>
<dbReference type="PANTHER" id="PTHR30537">
    <property type="entry name" value="HTH-TYPE TRANSCRIPTIONAL REGULATOR"/>
    <property type="match status" value="1"/>
</dbReference>
<dbReference type="AlphaFoldDB" id="A0A285T5J5"/>
<evidence type="ECO:0000256" key="4">
    <source>
        <dbReference type="ARBA" id="ARBA00023163"/>
    </source>
</evidence>
<dbReference type="GO" id="GO:0043565">
    <property type="term" value="F:sequence-specific DNA binding"/>
    <property type="evidence" value="ECO:0007669"/>
    <property type="project" value="TreeGrafter"/>
</dbReference>
<keyword evidence="2" id="KW-0805">Transcription regulation</keyword>
<evidence type="ECO:0000259" key="5">
    <source>
        <dbReference type="PROSITE" id="PS50931"/>
    </source>
</evidence>
<comment type="similarity">
    <text evidence="1">Belongs to the LysR transcriptional regulatory family.</text>
</comment>
<reference evidence="6 7" key="1">
    <citation type="submission" date="2017-08" db="EMBL/GenBank/DDBJ databases">
        <authorList>
            <person name="de Groot N.N."/>
        </authorList>
    </citation>
    <scope>NUCLEOTIDE SEQUENCE [LARGE SCALE GENOMIC DNA]</scope>
    <source>
        <strain evidence="6 7">USBA 78</strain>
    </source>
</reference>
<dbReference type="Proteomes" id="UP000219068">
    <property type="component" value="Unassembled WGS sequence"/>
</dbReference>
<evidence type="ECO:0000256" key="1">
    <source>
        <dbReference type="ARBA" id="ARBA00009437"/>
    </source>
</evidence>
<dbReference type="EMBL" id="OBMM01000002">
    <property type="protein sequence ID" value="SOC16486.1"/>
    <property type="molecule type" value="Genomic_DNA"/>
</dbReference>
<evidence type="ECO:0000256" key="3">
    <source>
        <dbReference type="ARBA" id="ARBA00023125"/>
    </source>
</evidence>
<accession>A0A285T5J5</accession>
<dbReference type="Gene3D" id="3.40.190.10">
    <property type="entry name" value="Periplasmic binding protein-like II"/>
    <property type="match status" value="2"/>
</dbReference>
<gene>
    <name evidence="6" type="ORF">SAMN05428964_102310</name>
</gene>
<dbReference type="InterPro" id="IPR005119">
    <property type="entry name" value="LysR_subst-bd"/>
</dbReference>
<dbReference type="SUPFAM" id="SSF46785">
    <property type="entry name" value="Winged helix' DNA-binding domain"/>
    <property type="match status" value="1"/>
</dbReference>
<dbReference type="InterPro" id="IPR058163">
    <property type="entry name" value="LysR-type_TF_proteobact-type"/>
</dbReference>
<dbReference type="GO" id="GO:0006351">
    <property type="term" value="P:DNA-templated transcription"/>
    <property type="evidence" value="ECO:0007669"/>
    <property type="project" value="TreeGrafter"/>
</dbReference>
<organism evidence="6 7">
    <name type="scientific">Thalassospira xiamenensis</name>
    <dbReference type="NCBI Taxonomy" id="220697"/>
    <lineage>
        <taxon>Bacteria</taxon>
        <taxon>Pseudomonadati</taxon>
        <taxon>Pseudomonadota</taxon>
        <taxon>Alphaproteobacteria</taxon>
        <taxon>Rhodospirillales</taxon>
        <taxon>Thalassospiraceae</taxon>
        <taxon>Thalassospira</taxon>
    </lineage>
</organism>
<evidence type="ECO:0000313" key="7">
    <source>
        <dbReference type="Proteomes" id="UP000219068"/>
    </source>
</evidence>
<dbReference type="PANTHER" id="PTHR30537:SF74">
    <property type="entry name" value="HTH-TYPE TRANSCRIPTIONAL REGULATOR TRPI"/>
    <property type="match status" value="1"/>
</dbReference>
<name>A0A285T5J5_9PROT</name>
<keyword evidence="3 6" id="KW-0238">DNA-binding</keyword>
<evidence type="ECO:0000256" key="2">
    <source>
        <dbReference type="ARBA" id="ARBA00023015"/>
    </source>
</evidence>
<dbReference type="Gene3D" id="1.10.10.10">
    <property type="entry name" value="Winged helix-like DNA-binding domain superfamily/Winged helix DNA-binding domain"/>
    <property type="match status" value="1"/>
</dbReference>
<dbReference type="RefSeq" id="WP_097051739.1">
    <property type="nucleotide sequence ID" value="NZ_OBMM01000002.1"/>
</dbReference>
<keyword evidence="4" id="KW-0804">Transcription</keyword>
<dbReference type="CDD" id="cd08432">
    <property type="entry name" value="PBP2_GcdR_TrpI_HvrB_AmpR_like"/>
    <property type="match status" value="1"/>
</dbReference>
<dbReference type="InterPro" id="IPR036388">
    <property type="entry name" value="WH-like_DNA-bd_sf"/>
</dbReference>
<dbReference type="InterPro" id="IPR036390">
    <property type="entry name" value="WH_DNA-bd_sf"/>
</dbReference>
<evidence type="ECO:0000313" key="6">
    <source>
        <dbReference type="EMBL" id="SOC16486.1"/>
    </source>
</evidence>
<dbReference type="GO" id="GO:0003700">
    <property type="term" value="F:DNA-binding transcription factor activity"/>
    <property type="evidence" value="ECO:0007669"/>
    <property type="project" value="InterPro"/>
</dbReference>
<feature type="domain" description="HTH lysR-type" evidence="5">
    <location>
        <begin position="7"/>
        <end position="64"/>
    </location>
</feature>
<dbReference type="InterPro" id="IPR000847">
    <property type="entry name" value="LysR_HTH_N"/>
</dbReference>
<dbReference type="Pfam" id="PF03466">
    <property type="entry name" value="LysR_substrate"/>
    <property type="match status" value="1"/>
</dbReference>
<proteinExistence type="inferred from homology"/>